<dbReference type="Proteomes" id="UP000887159">
    <property type="component" value="Unassembled WGS sequence"/>
</dbReference>
<comment type="caution">
    <text evidence="1">The sequence shown here is derived from an EMBL/GenBank/DDBJ whole genome shotgun (WGS) entry which is preliminary data.</text>
</comment>
<evidence type="ECO:0000313" key="2">
    <source>
        <dbReference type="Proteomes" id="UP000887159"/>
    </source>
</evidence>
<dbReference type="AlphaFoldDB" id="A0A8X6SKM7"/>
<dbReference type="EMBL" id="BMAU01021334">
    <property type="protein sequence ID" value="GFY15161.1"/>
    <property type="molecule type" value="Genomic_DNA"/>
</dbReference>
<accession>A0A8X6SKM7</accession>
<protein>
    <recommendedName>
        <fullName evidence="3">Transposase</fullName>
    </recommendedName>
</protein>
<evidence type="ECO:0008006" key="3">
    <source>
        <dbReference type="Google" id="ProtNLM"/>
    </source>
</evidence>
<dbReference type="InterPro" id="IPR036397">
    <property type="entry name" value="RNaseH_sf"/>
</dbReference>
<proteinExistence type="predicted"/>
<gene>
    <name evidence="1" type="primary">NCL1_18851</name>
    <name evidence="1" type="ORF">TNCV_1569741</name>
</gene>
<evidence type="ECO:0000313" key="1">
    <source>
        <dbReference type="EMBL" id="GFY15161.1"/>
    </source>
</evidence>
<keyword evidence="2" id="KW-1185">Reference proteome</keyword>
<reference evidence="1" key="1">
    <citation type="submission" date="2020-08" db="EMBL/GenBank/DDBJ databases">
        <title>Multicomponent nature underlies the extraordinary mechanical properties of spider dragline silk.</title>
        <authorList>
            <person name="Kono N."/>
            <person name="Nakamura H."/>
            <person name="Mori M."/>
            <person name="Yoshida Y."/>
            <person name="Ohtoshi R."/>
            <person name="Malay A.D."/>
            <person name="Moran D.A.P."/>
            <person name="Tomita M."/>
            <person name="Numata K."/>
            <person name="Arakawa K."/>
        </authorList>
    </citation>
    <scope>NUCLEOTIDE SEQUENCE</scope>
</reference>
<sequence>MLRKGRYKAWIISNTTLFHLSFTTGKTKIQYIFSKKRRKDAAVLKNASWPSGVMVWTEMFSQGSTKAFFVEPDIKIDAEYNQNKILKHLIKKSKRLYHQGNFVFHQDSALSYTVKSTTKWLKDLKINTLPPNK</sequence>
<name>A0A8X6SKM7_TRICX</name>
<dbReference type="Gene3D" id="3.30.420.10">
    <property type="entry name" value="Ribonuclease H-like superfamily/Ribonuclease H"/>
    <property type="match status" value="1"/>
</dbReference>
<dbReference type="GO" id="GO:0003676">
    <property type="term" value="F:nucleic acid binding"/>
    <property type="evidence" value="ECO:0007669"/>
    <property type="project" value="InterPro"/>
</dbReference>
<organism evidence="1 2">
    <name type="scientific">Trichonephila clavipes</name>
    <name type="common">Golden silk orbweaver</name>
    <name type="synonym">Nephila clavipes</name>
    <dbReference type="NCBI Taxonomy" id="2585209"/>
    <lineage>
        <taxon>Eukaryota</taxon>
        <taxon>Metazoa</taxon>
        <taxon>Ecdysozoa</taxon>
        <taxon>Arthropoda</taxon>
        <taxon>Chelicerata</taxon>
        <taxon>Arachnida</taxon>
        <taxon>Araneae</taxon>
        <taxon>Araneomorphae</taxon>
        <taxon>Entelegynae</taxon>
        <taxon>Araneoidea</taxon>
        <taxon>Nephilidae</taxon>
        <taxon>Trichonephila</taxon>
    </lineage>
</organism>